<protein>
    <submittedName>
        <fullName evidence="2">Uncharacterized protein</fullName>
    </submittedName>
</protein>
<dbReference type="EMBL" id="CP000619">
    <property type="protein sequence ID" value="ABO60416.1"/>
    <property type="molecule type" value="Genomic_DNA"/>
</dbReference>
<keyword evidence="1" id="KW-1133">Transmembrane helix</keyword>
<keyword evidence="1" id="KW-0812">Transmembrane</keyword>
<name>A4JVW3_BURVG</name>
<evidence type="ECO:0000313" key="2">
    <source>
        <dbReference type="EMBL" id="ABO60416.1"/>
    </source>
</evidence>
<dbReference type="Proteomes" id="UP000002287">
    <property type="component" value="Plasmid pBVIE03"/>
</dbReference>
<dbReference type="HOGENOM" id="CLU_2583057_0_0_4"/>
<reference evidence="2 3" key="1">
    <citation type="submission" date="2007-03" db="EMBL/GenBank/DDBJ databases">
        <title>Complete sequence of plasmid pBVIE03 of Burkholderia vietnamiensis G4.</title>
        <authorList>
            <consortium name="US DOE Joint Genome Institute"/>
            <person name="Copeland A."/>
            <person name="Lucas S."/>
            <person name="Lapidus A."/>
            <person name="Barry K."/>
            <person name="Detter J.C."/>
            <person name="Glavina del Rio T."/>
            <person name="Hammon N."/>
            <person name="Israni S."/>
            <person name="Dalin E."/>
            <person name="Tice H."/>
            <person name="Pitluck S."/>
            <person name="Chain P."/>
            <person name="Malfatti S."/>
            <person name="Shin M."/>
            <person name="Vergez L."/>
            <person name="Schmutz J."/>
            <person name="Larimer F."/>
            <person name="Land M."/>
            <person name="Hauser L."/>
            <person name="Kyrpides N."/>
            <person name="Tiedje J."/>
            <person name="Richardson P."/>
        </authorList>
    </citation>
    <scope>NUCLEOTIDE SEQUENCE [LARGE SCALE GENOMIC DNA]</scope>
    <source>
        <strain evidence="3">G4 / LMG 22486</strain>
        <plasmid evidence="2 3">pBVIE03</plasmid>
    </source>
</reference>
<feature type="transmembrane region" description="Helical" evidence="1">
    <location>
        <begin position="41"/>
        <end position="63"/>
    </location>
</feature>
<keyword evidence="1" id="KW-0472">Membrane</keyword>
<proteinExistence type="predicted"/>
<sequence length="80" mass="8734">MLRVVSGWLLSSASALFILYLVLHLLAVARLWSTRELPDQWPANLAIAVAIGAIGAAGLKYGISLTRKPVRIRTGQHQSR</sequence>
<organism evidence="2 3">
    <name type="scientific">Burkholderia vietnamiensis (strain G4 / LMG 22486)</name>
    <name type="common">Burkholderia cepacia (strain R1808)</name>
    <dbReference type="NCBI Taxonomy" id="269482"/>
    <lineage>
        <taxon>Bacteria</taxon>
        <taxon>Pseudomonadati</taxon>
        <taxon>Pseudomonadota</taxon>
        <taxon>Betaproteobacteria</taxon>
        <taxon>Burkholderiales</taxon>
        <taxon>Burkholderiaceae</taxon>
        <taxon>Burkholderia</taxon>
        <taxon>Burkholderia cepacia complex</taxon>
    </lineage>
</organism>
<evidence type="ECO:0000256" key="1">
    <source>
        <dbReference type="SAM" id="Phobius"/>
    </source>
</evidence>
<dbReference type="AlphaFoldDB" id="A4JVW3"/>
<keyword evidence="2" id="KW-0614">Plasmid</keyword>
<accession>A4JVW3</accession>
<geneLocation type="plasmid" evidence="2 3">
    <name>pBVIE03</name>
</geneLocation>
<feature type="transmembrane region" description="Helical" evidence="1">
    <location>
        <begin position="7"/>
        <end position="29"/>
    </location>
</feature>
<gene>
    <name evidence="2" type="ordered locus">Bcep1808_7541</name>
</gene>
<dbReference type="KEGG" id="bvi:Bcep1808_7541"/>
<evidence type="ECO:0000313" key="3">
    <source>
        <dbReference type="Proteomes" id="UP000002287"/>
    </source>
</evidence>